<evidence type="ECO:0000256" key="14">
    <source>
        <dbReference type="PIRSR" id="PIRSR000350-3"/>
    </source>
</evidence>
<dbReference type="GO" id="GO:0050660">
    <property type="term" value="F:flavin adenine dinucleotide binding"/>
    <property type="evidence" value="ECO:0007669"/>
    <property type="project" value="InterPro"/>
</dbReference>
<evidence type="ECO:0000256" key="3">
    <source>
        <dbReference type="ARBA" id="ARBA00012608"/>
    </source>
</evidence>
<dbReference type="RefSeq" id="WP_071137065.1">
    <property type="nucleotide sequence ID" value="NZ_DUQN01000097.1"/>
</dbReference>
<organism evidence="19 20">
    <name type="scientific">Petrimonas mucosa</name>
    <dbReference type="NCBI Taxonomy" id="1642646"/>
    <lineage>
        <taxon>Bacteria</taxon>
        <taxon>Pseudomonadati</taxon>
        <taxon>Bacteroidota</taxon>
        <taxon>Bacteroidia</taxon>
        <taxon>Bacteroidales</taxon>
        <taxon>Dysgonomonadaceae</taxon>
        <taxon>Petrimonas</taxon>
    </lineage>
</organism>
<evidence type="ECO:0000256" key="1">
    <source>
        <dbReference type="ARBA" id="ARBA00004496"/>
    </source>
</evidence>
<keyword evidence="8 16" id="KW-0560">Oxidoreductase</keyword>
<dbReference type="InterPro" id="IPR016156">
    <property type="entry name" value="FAD/NAD-linked_Rdtase_dimer_sf"/>
</dbReference>
<evidence type="ECO:0000256" key="5">
    <source>
        <dbReference type="ARBA" id="ARBA00022490"/>
    </source>
</evidence>
<evidence type="ECO:0000256" key="10">
    <source>
        <dbReference type="ARBA" id="ARBA00023157"/>
    </source>
</evidence>
<dbReference type="Proteomes" id="UP000178485">
    <property type="component" value="Chromosome i"/>
</dbReference>
<evidence type="ECO:0000256" key="12">
    <source>
        <dbReference type="ARBA" id="ARBA00049187"/>
    </source>
</evidence>
<dbReference type="NCBIfam" id="TIGR01350">
    <property type="entry name" value="lipoamide_DH"/>
    <property type="match status" value="1"/>
</dbReference>
<dbReference type="InterPro" id="IPR012999">
    <property type="entry name" value="Pyr_OxRdtase_I_AS"/>
</dbReference>
<evidence type="ECO:0000256" key="7">
    <source>
        <dbReference type="ARBA" id="ARBA00022827"/>
    </source>
</evidence>
<keyword evidence="9 14" id="KW-0520">NAD</keyword>
<feature type="binding site" evidence="14">
    <location>
        <position position="295"/>
    </location>
    <ligand>
        <name>FAD</name>
        <dbReference type="ChEBI" id="CHEBI:57692"/>
    </ligand>
</feature>
<dbReference type="InterPro" id="IPR006258">
    <property type="entry name" value="Lipoamide_DH"/>
</dbReference>
<name>A0A1G4G7V7_9BACT</name>
<evidence type="ECO:0000256" key="2">
    <source>
        <dbReference type="ARBA" id="ARBA00007532"/>
    </source>
</evidence>
<dbReference type="Pfam" id="PF02852">
    <property type="entry name" value="Pyr_redox_dim"/>
    <property type="match status" value="1"/>
</dbReference>
<dbReference type="InterPro" id="IPR001100">
    <property type="entry name" value="Pyr_nuc-diS_OxRdtase"/>
</dbReference>
<comment type="subcellular location">
    <subcellularLocation>
        <location evidence="1">Cytoplasm</location>
    </subcellularLocation>
</comment>
<dbReference type="InterPro" id="IPR023753">
    <property type="entry name" value="FAD/NAD-binding_dom"/>
</dbReference>
<feature type="active site" description="Proton acceptor" evidence="13">
    <location>
        <position position="427"/>
    </location>
</feature>
<evidence type="ECO:0000256" key="15">
    <source>
        <dbReference type="PIRSR" id="PIRSR000350-4"/>
    </source>
</evidence>
<dbReference type="STRING" id="1642646.ING2E5A_1803"/>
<keyword evidence="5" id="KW-0963">Cytoplasm</keyword>
<comment type="cofactor">
    <cofactor evidence="14 16">
        <name>FAD</name>
        <dbReference type="ChEBI" id="CHEBI:57692"/>
    </cofactor>
    <text evidence="14 16">Binds 1 FAD per subunit.</text>
</comment>
<accession>A0A1G4G7V7</accession>
<dbReference type="PANTHER" id="PTHR22912:SF217">
    <property type="entry name" value="DIHYDROLIPOYL DEHYDROGENASE"/>
    <property type="match status" value="1"/>
</dbReference>
<dbReference type="FunFam" id="3.30.390.30:FF:000001">
    <property type="entry name" value="Dihydrolipoyl dehydrogenase"/>
    <property type="match status" value="1"/>
</dbReference>
<dbReference type="InterPro" id="IPR050151">
    <property type="entry name" value="Class-I_Pyr_Nuc-Dis_Oxidored"/>
</dbReference>
<dbReference type="GO" id="GO:0005737">
    <property type="term" value="C:cytoplasm"/>
    <property type="evidence" value="ECO:0007669"/>
    <property type="project" value="UniProtKB-SubCell"/>
</dbReference>
<keyword evidence="14" id="KW-0547">Nucleotide-binding</keyword>
<feature type="domain" description="FAD/NAD(P)-binding" evidence="18">
    <location>
        <begin position="3"/>
        <end position="310"/>
    </location>
</feature>
<keyword evidence="11 16" id="KW-0676">Redox-active center</keyword>
<proteinExistence type="inferred from homology"/>
<dbReference type="Pfam" id="PF07992">
    <property type="entry name" value="Pyr_redox_2"/>
    <property type="match status" value="1"/>
</dbReference>
<reference evidence="19 20" key="1">
    <citation type="submission" date="2016-08" db="EMBL/GenBank/DDBJ databases">
        <authorList>
            <person name="Seilhamer J.J."/>
        </authorList>
    </citation>
    <scope>NUCLEOTIDE SEQUENCE [LARGE SCALE GENOMIC DNA]</scope>
    <source>
        <strain evidence="19">ING2-E5A</strain>
    </source>
</reference>
<gene>
    <name evidence="19" type="primary">pdhD3</name>
    <name evidence="19" type="ORF">ING2E5A_1803</name>
</gene>
<evidence type="ECO:0000313" key="19">
    <source>
        <dbReference type="EMBL" id="SCM58424.1"/>
    </source>
</evidence>
<evidence type="ECO:0000256" key="8">
    <source>
        <dbReference type="ARBA" id="ARBA00023002"/>
    </source>
</evidence>
<evidence type="ECO:0000256" key="6">
    <source>
        <dbReference type="ARBA" id="ARBA00022630"/>
    </source>
</evidence>
<sequence>MDYDVLIIGAGPAGYVAAIRAGQVGLKVAVVERRYIGGMCLNWGCIPTKVLLESARRFHKLKEIAEFGIDGVVVDKLAFNWEKVKGRSKRITRKLTAGVNFLLKKNGVELIDGVARIGTDRSVWVGDRRITAGQIIIATGSRPKPMGDAFLDAPVVEMERLFEQESFPENIVVTGNHVSTVEMAQFFRLIGRRVTLVTNSNYFLDGLDAYLVEEVTRRLASDKIELIKEGYPEKYAEGHLVVGDKKIKCELIVNCNSRKAVIPESEAPLQLTDRGFIKTDDRFRTNIDGLYAIGDVTGKSFLAHMASAQGIHVINTIKGIDAHFDYSTYPINIYTTPEVAQIGMTEERIREEGYEYKISEFPLSANGKALIENNTEGFIRLLSEKRYGEVLGVQIVAENATDMIAEAGAYLKGEATVYDVANTIHAHPTVSEIFFEAGFDAMDRAIHK</sequence>
<evidence type="ECO:0000256" key="13">
    <source>
        <dbReference type="PIRSR" id="PIRSR000350-2"/>
    </source>
</evidence>
<dbReference type="AlphaFoldDB" id="A0A1G4G7V7"/>
<dbReference type="Gene3D" id="3.30.390.30">
    <property type="match status" value="1"/>
</dbReference>
<feature type="binding site" evidence="14">
    <location>
        <begin position="139"/>
        <end position="141"/>
    </location>
    <ligand>
        <name>FAD</name>
        <dbReference type="ChEBI" id="CHEBI:57692"/>
    </ligand>
</feature>
<keyword evidence="7 14" id="KW-0274">FAD</keyword>
<dbReference type="Gene3D" id="3.50.50.60">
    <property type="entry name" value="FAD/NAD(P)-binding domain"/>
    <property type="match status" value="2"/>
</dbReference>
<dbReference type="InterPro" id="IPR004099">
    <property type="entry name" value="Pyr_nucl-diS_OxRdtase_dimer"/>
</dbReference>
<comment type="miscellaneous">
    <text evidence="16">The active site is a redox-active disulfide bond.</text>
</comment>
<dbReference type="PRINTS" id="PR00368">
    <property type="entry name" value="FADPNR"/>
</dbReference>
<dbReference type="KEGG" id="pmuc:ING2E5A_1803"/>
<feature type="binding site" evidence="14">
    <location>
        <position position="49"/>
    </location>
    <ligand>
        <name>FAD</name>
        <dbReference type="ChEBI" id="CHEBI:57692"/>
    </ligand>
</feature>
<feature type="binding site" evidence="14">
    <location>
        <begin position="175"/>
        <end position="182"/>
    </location>
    <ligand>
        <name>NAD(+)</name>
        <dbReference type="ChEBI" id="CHEBI:57540"/>
    </ligand>
</feature>
<dbReference type="SUPFAM" id="SSF55424">
    <property type="entry name" value="FAD/NAD-linked reductases, dimerisation (C-terminal) domain"/>
    <property type="match status" value="1"/>
</dbReference>
<dbReference type="PIRSF" id="PIRSF000350">
    <property type="entry name" value="Mercury_reductase_MerA"/>
    <property type="match status" value="1"/>
</dbReference>
<protein>
    <recommendedName>
        <fullName evidence="4 16">Dihydrolipoyl dehydrogenase</fullName>
        <ecNumber evidence="3 16">1.8.1.4</ecNumber>
    </recommendedName>
</protein>
<dbReference type="SUPFAM" id="SSF51905">
    <property type="entry name" value="FAD/NAD(P)-binding domain"/>
    <property type="match status" value="1"/>
</dbReference>
<dbReference type="GO" id="GO:0004148">
    <property type="term" value="F:dihydrolipoyl dehydrogenase (NADH) activity"/>
    <property type="evidence" value="ECO:0007669"/>
    <property type="project" value="UniProtKB-EC"/>
</dbReference>
<dbReference type="PRINTS" id="PR00411">
    <property type="entry name" value="PNDRDTASEI"/>
</dbReference>
<dbReference type="EC" id="1.8.1.4" evidence="3 16"/>
<evidence type="ECO:0000313" key="20">
    <source>
        <dbReference type="Proteomes" id="UP000178485"/>
    </source>
</evidence>
<feature type="domain" description="Pyridine nucleotide-disulphide oxidoreductase dimerisation" evidence="17">
    <location>
        <begin position="330"/>
        <end position="436"/>
    </location>
</feature>
<keyword evidence="20" id="KW-1185">Reference proteome</keyword>
<feature type="disulfide bond" description="Redox-active" evidence="15">
    <location>
        <begin position="40"/>
        <end position="45"/>
    </location>
</feature>
<evidence type="ECO:0000256" key="11">
    <source>
        <dbReference type="ARBA" id="ARBA00023284"/>
    </source>
</evidence>
<evidence type="ECO:0000256" key="4">
    <source>
        <dbReference type="ARBA" id="ARBA00016961"/>
    </source>
</evidence>
<comment type="similarity">
    <text evidence="2 16">Belongs to the class-I pyridine nucleotide-disulfide oxidoreductase family.</text>
</comment>
<evidence type="ECO:0000256" key="16">
    <source>
        <dbReference type="RuleBase" id="RU003692"/>
    </source>
</evidence>
<dbReference type="EMBL" id="LT608328">
    <property type="protein sequence ID" value="SCM58424.1"/>
    <property type="molecule type" value="Genomic_DNA"/>
</dbReference>
<comment type="catalytic activity">
    <reaction evidence="12 16">
        <text>N(6)-[(R)-dihydrolipoyl]-L-lysyl-[protein] + NAD(+) = N(6)-[(R)-lipoyl]-L-lysyl-[protein] + NADH + H(+)</text>
        <dbReference type="Rhea" id="RHEA:15045"/>
        <dbReference type="Rhea" id="RHEA-COMP:10474"/>
        <dbReference type="Rhea" id="RHEA-COMP:10475"/>
        <dbReference type="ChEBI" id="CHEBI:15378"/>
        <dbReference type="ChEBI" id="CHEBI:57540"/>
        <dbReference type="ChEBI" id="CHEBI:57945"/>
        <dbReference type="ChEBI" id="CHEBI:83099"/>
        <dbReference type="ChEBI" id="CHEBI:83100"/>
        <dbReference type="EC" id="1.8.1.4"/>
    </reaction>
</comment>
<dbReference type="InterPro" id="IPR036188">
    <property type="entry name" value="FAD/NAD-bd_sf"/>
</dbReference>
<dbReference type="PANTHER" id="PTHR22912">
    <property type="entry name" value="DISULFIDE OXIDOREDUCTASE"/>
    <property type="match status" value="1"/>
</dbReference>
<dbReference type="GO" id="GO:0006103">
    <property type="term" value="P:2-oxoglutarate metabolic process"/>
    <property type="evidence" value="ECO:0007669"/>
    <property type="project" value="TreeGrafter"/>
</dbReference>
<evidence type="ECO:0000256" key="9">
    <source>
        <dbReference type="ARBA" id="ARBA00023027"/>
    </source>
</evidence>
<dbReference type="PROSITE" id="PS00076">
    <property type="entry name" value="PYRIDINE_REDOX_1"/>
    <property type="match status" value="1"/>
</dbReference>
<evidence type="ECO:0000259" key="17">
    <source>
        <dbReference type="Pfam" id="PF02852"/>
    </source>
</evidence>
<keyword evidence="6 16" id="KW-0285">Flavoprotein</keyword>
<evidence type="ECO:0000259" key="18">
    <source>
        <dbReference type="Pfam" id="PF07992"/>
    </source>
</evidence>
<keyword evidence="10" id="KW-1015">Disulfide bond</keyword>